<evidence type="ECO:0008006" key="3">
    <source>
        <dbReference type="Google" id="ProtNLM"/>
    </source>
</evidence>
<dbReference type="EMBL" id="OX465086">
    <property type="protein sequence ID" value="CAI9264021.1"/>
    <property type="molecule type" value="Genomic_DNA"/>
</dbReference>
<dbReference type="InterPro" id="IPR036514">
    <property type="entry name" value="SGNH_hydro_sf"/>
</dbReference>
<accession>A0AA35UZR3</accession>
<dbReference type="AlphaFoldDB" id="A0AA35UZR3"/>
<organism evidence="1 2">
    <name type="scientific">Lactuca saligna</name>
    <name type="common">Willowleaf lettuce</name>
    <dbReference type="NCBI Taxonomy" id="75948"/>
    <lineage>
        <taxon>Eukaryota</taxon>
        <taxon>Viridiplantae</taxon>
        <taxon>Streptophyta</taxon>
        <taxon>Embryophyta</taxon>
        <taxon>Tracheophyta</taxon>
        <taxon>Spermatophyta</taxon>
        <taxon>Magnoliopsida</taxon>
        <taxon>eudicotyledons</taxon>
        <taxon>Gunneridae</taxon>
        <taxon>Pentapetalae</taxon>
        <taxon>asterids</taxon>
        <taxon>campanulids</taxon>
        <taxon>Asterales</taxon>
        <taxon>Asteraceae</taxon>
        <taxon>Cichorioideae</taxon>
        <taxon>Cichorieae</taxon>
        <taxon>Lactucinae</taxon>
        <taxon>Lactuca</taxon>
    </lineage>
</organism>
<evidence type="ECO:0000313" key="1">
    <source>
        <dbReference type="EMBL" id="CAI9264021.1"/>
    </source>
</evidence>
<reference evidence="1" key="1">
    <citation type="submission" date="2023-04" db="EMBL/GenBank/DDBJ databases">
        <authorList>
            <person name="Vijverberg K."/>
            <person name="Xiong W."/>
            <person name="Schranz E."/>
        </authorList>
    </citation>
    <scope>NUCLEOTIDE SEQUENCE</scope>
</reference>
<dbReference type="Proteomes" id="UP001177003">
    <property type="component" value="Chromosome 0"/>
</dbReference>
<protein>
    <recommendedName>
        <fullName evidence="3">GDSL esterase/lipase</fullName>
    </recommendedName>
</protein>
<proteinExistence type="predicted"/>
<dbReference type="PANTHER" id="PTHR45642">
    <property type="entry name" value="GDSL ESTERASE/LIPASE EXL3"/>
    <property type="match status" value="1"/>
</dbReference>
<name>A0AA35UZR3_LACSI</name>
<evidence type="ECO:0000313" key="2">
    <source>
        <dbReference type="Proteomes" id="UP001177003"/>
    </source>
</evidence>
<dbReference type="PANTHER" id="PTHR45642:SF3">
    <property type="entry name" value="OS09G0540400 PROTEIN"/>
    <property type="match status" value="1"/>
</dbReference>
<keyword evidence="2" id="KW-1185">Reference proteome</keyword>
<dbReference type="InterPro" id="IPR050592">
    <property type="entry name" value="GDSL_lipolytic_enzyme"/>
</dbReference>
<dbReference type="Gene3D" id="3.40.50.1110">
    <property type="entry name" value="SGNH hydrolase"/>
    <property type="match status" value="1"/>
</dbReference>
<sequence length="196" mass="22357">MVKQRRLRHIAVVLEWPNEQTTTSKPLCWCSCHSTGLLPLIRRLILSHLKSGRFSGWEGTHCSQILAMVFNLLNEWEPMGPRGSVLEERMNCAHKVLDKMSVRAFSTGMMEGVSMGQLLRSFYEPQDLIVKTSTQNHKVSAILVFGDSTSDPGNNNYILTHFRGNFPAYGRDFANQKATTRCTNGKKHNPNFRIFW</sequence>
<gene>
    <name evidence="1" type="ORF">LSALG_LOCUS4689</name>
</gene>